<reference evidence="1 2" key="1">
    <citation type="submission" date="2019-03" db="EMBL/GenBank/DDBJ databases">
        <title>Genomic Encyclopedia of Archaeal and Bacterial Type Strains, Phase II (KMG-II): from individual species to whole genera.</title>
        <authorList>
            <person name="Goeker M."/>
        </authorList>
    </citation>
    <scope>NUCLEOTIDE SEQUENCE [LARGE SCALE GENOMIC DNA]</scope>
    <source>
        <strain evidence="1 2">DSM 24323</strain>
    </source>
</reference>
<evidence type="ECO:0000313" key="2">
    <source>
        <dbReference type="Proteomes" id="UP000295371"/>
    </source>
</evidence>
<dbReference type="RefSeq" id="WP_243831897.1">
    <property type="nucleotide sequence ID" value="NZ_CP171129.1"/>
</dbReference>
<comment type="caution">
    <text evidence="1">The sequence shown here is derived from an EMBL/GenBank/DDBJ whole genome shotgun (WGS) entry which is preliminary data.</text>
</comment>
<dbReference type="Proteomes" id="UP000295371">
    <property type="component" value="Unassembled WGS sequence"/>
</dbReference>
<dbReference type="EMBL" id="SOAW01000002">
    <property type="protein sequence ID" value="TDT30842.1"/>
    <property type="molecule type" value="Genomic_DNA"/>
</dbReference>
<accession>A0A4R7J130</accession>
<evidence type="ECO:0000313" key="1">
    <source>
        <dbReference type="EMBL" id="TDT30842.1"/>
    </source>
</evidence>
<dbReference type="InterPro" id="IPR046039">
    <property type="entry name" value="DUF5997"/>
</dbReference>
<protein>
    <submittedName>
        <fullName evidence="1">Uncharacterized protein</fullName>
    </submittedName>
</protein>
<sequence>MSQTMKPSTAAGKLGIYLPAAPAEFQQTSITRAELDALRADPPQWLIELRANGPYPRDVVAQKLGVSRSGLSRAGVTEALDSDQIGALLADPPEWLRRERETYREVSAENARLKARRPDAE</sequence>
<dbReference type="AlphaFoldDB" id="A0A4R7J130"/>
<organism evidence="1 2">
    <name type="scientific">Naumannella halotolerans</name>
    <dbReference type="NCBI Taxonomy" id="993414"/>
    <lineage>
        <taxon>Bacteria</taxon>
        <taxon>Bacillati</taxon>
        <taxon>Actinomycetota</taxon>
        <taxon>Actinomycetes</taxon>
        <taxon>Propionibacteriales</taxon>
        <taxon>Propionibacteriaceae</taxon>
        <taxon>Naumannella</taxon>
    </lineage>
</organism>
<gene>
    <name evidence="1" type="ORF">CLV29_2248</name>
</gene>
<dbReference type="Pfam" id="PF19460">
    <property type="entry name" value="DUF5997"/>
    <property type="match status" value="1"/>
</dbReference>
<name>A0A4R7J130_9ACTN</name>
<proteinExistence type="predicted"/>
<keyword evidence="2" id="KW-1185">Reference proteome</keyword>